<dbReference type="STRING" id="1071382.H2AUW2"/>
<evidence type="ECO:0000313" key="5">
    <source>
        <dbReference type="EMBL" id="CCF58162.1"/>
    </source>
</evidence>
<comment type="similarity">
    <text evidence="1 2">Belongs to the GST superfamily.</text>
</comment>
<dbReference type="InterPro" id="IPR010987">
    <property type="entry name" value="Glutathione-S-Trfase_C-like"/>
</dbReference>
<evidence type="ECO:0000259" key="4">
    <source>
        <dbReference type="PROSITE" id="PS50405"/>
    </source>
</evidence>
<dbReference type="KEGG" id="kaf:KAFR_0D05170"/>
<dbReference type="AlphaFoldDB" id="H2AUW2"/>
<dbReference type="Proteomes" id="UP000005220">
    <property type="component" value="Chromosome 4"/>
</dbReference>
<name>H2AUW2_KAZAF</name>
<dbReference type="SUPFAM" id="SSF52833">
    <property type="entry name" value="Thioredoxin-like"/>
    <property type="match status" value="1"/>
</dbReference>
<proteinExistence type="inferred from homology"/>
<organism evidence="5 6">
    <name type="scientific">Kazachstania africana (strain ATCC 22294 / BCRC 22015 / CBS 2517 / CECT 1963 / NBRC 1671 / NRRL Y-8276)</name>
    <name type="common">Yeast</name>
    <name type="synonym">Kluyveromyces africanus</name>
    <dbReference type="NCBI Taxonomy" id="1071382"/>
    <lineage>
        <taxon>Eukaryota</taxon>
        <taxon>Fungi</taxon>
        <taxon>Dikarya</taxon>
        <taxon>Ascomycota</taxon>
        <taxon>Saccharomycotina</taxon>
        <taxon>Saccharomycetes</taxon>
        <taxon>Saccharomycetales</taxon>
        <taxon>Saccharomycetaceae</taxon>
        <taxon>Kazachstania</taxon>
    </lineage>
</organism>
<dbReference type="InterPro" id="IPR004046">
    <property type="entry name" value="GST_C"/>
</dbReference>
<dbReference type="Pfam" id="PF00043">
    <property type="entry name" value="GST_C"/>
    <property type="match status" value="1"/>
</dbReference>
<dbReference type="GO" id="GO:0006749">
    <property type="term" value="P:glutathione metabolic process"/>
    <property type="evidence" value="ECO:0007669"/>
    <property type="project" value="EnsemblFungi"/>
</dbReference>
<dbReference type="PANTHER" id="PTHR44051">
    <property type="entry name" value="GLUTATHIONE S-TRANSFERASE-RELATED"/>
    <property type="match status" value="1"/>
</dbReference>
<dbReference type="EMBL" id="HE650824">
    <property type="protein sequence ID" value="CCF58162.1"/>
    <property type="molecule type" value="Genomic_DNA"/>
</dbReference>
<evidence type="ECO:0000313" key="6">
    <source>
        <dbReference type="Proteomes" id="UP000005220"/>
    </source>
</evidence>
<dbReference type="CDD" id="cd03046">
    <property type="entry name" value="GST_N_GTT1_like"/>
    <property type="match status" value="1"/>
</dbReference>
<sequence>MKQTMSNLLVRVHWLNKSRAFRLLWLLDHLKVEYEIIPYMRVNNRAPESLKKIHPLGRSPILEIEDKVTGKKKILAESGYIFQYVLEHFDTDNILKNEDIDMNEKIQFYLFYTEGSLQSPLMMEYILSLAKESPFPISYLVTIVANKISEAYSKGEVKNQLDFVEAEIANNRGYLVDGKLSGADIIMSFPCQMAFLRKFAKEEDYPLMKKWLETITATPSYKSSIEKVHALGSSM</sequence>
<dbReference type="SFLD" id="SFLDG00358">
    <property type="entry name" value="Main_(cytGST)"/>
    <property type="match status" value="1"/>
</dbReference>
<dbReference type="InParanoid" id="H2AUW2"/>
<dbReference type="RefSeq" id="XP_003957297.1">
    <property type="nucleotide sequence ID" value="XM_003957248.1"/>
</dbReference>
<dbReference type="FunCoup" id="H2AUW2">
    <property type="interactions" value="138"/>
</dbReference>
<dbReference type="GeneID" id="13882564"/>
<dbReference type="OrthoDB" id="2098326at2759"/>
<dbReference type="GO" id="GO:0004364">
    <property type="term" value="F:glutathione transferase activity"/>
    <property type="evidence" value="ECO:0007669"/>
    <property type="project" value="EnsemblFungi"/>
</dbReference>
<reference evidence="5 6" key="1">
    <citation type="journal article" date="2011" name="Proc. Natl. Acad. Sci. U.S.A.">
        <title>Evolutionary erosion of yeast sex chromosomes by mating-type switching accidents.</title>
        <authorList>
            <person name="Gordon J.L."/>
            <person name="Armisen D."/>
            <person name="Proux-Wera E."/>
            <person name="Oheigeartaigh S.S."/>
            <person name="Byrne K.P."/>
            <person name="Wolfe K.H."/>
        </authorList>
    </citation>
    <scope>NUCLEOTIDE SEQUENCE [LARGE SCALE GENOMIC DNA]</scope>
    <source>
        <strain evidence="6">ATCC 22294 / BCRC 22015 / CBS 2517 / CECT 1963 / NBRC 1671 / NRRL Y-8276</strain>
    </source>
</reference>
<dbReference type="InterPro" id="IPR004045">
    <property type="entry name" value="Glutathione_S-Trfase_N"/>
</dbReference>
<evidence type="ECO:0008006" key="7">
    <source>
        <dbReference type="Google" id="ProtNLM"/>
    </source>
</evidence>
<feature type="domain" description="GST N-terminal" evidence="3">
    <location>
        <begin position="7"/>
        <end position="93"/>
    </location>
</feature>
<dbReference type="SUPFAM" id="SSF47616">
    <property type="entry name" value="GST C-terminal domain-like"/>
    <property type="match status" value="1"/>
</dbReference>
<evidence type="ECO:0000256" key="1">
    <source>
        <dbReference type="ARBA" id="ARBA00007409"/>
    </source>
</evidence>
<dbReference type="Gene3D" id="3.40.30.10">
    <property type="entry name" value="Glutaredoxin"/>
    <property type="match status" value="1"/>
</dbReference>
<dbReference type="GO" id="GO:0004602">
    <property type="term" value="F:glutathione peroxidase activity"/>
    <property type="evidence" value="ECO:0007669"/>
    <property type="project" value="EnsemblFungi"/>
</dbReference>
<evidence type="ECO:0000259" key="3">
    <source>
        <dbReference type="PROSITE" id="PS50404"/>
    </source>
</evidence>
<keyword evidence="6" id="KW-1185">Reference proteome</keyword>
<dbReference type="GO" id="GO:0005783">
    <property type="term" value="C:endoplasmic reticulum"/>
    <property type="evidence" value="ECO:0007669"/>
    <property type="project" value="EnsemblFungi"/>
</dbReference>
<dbReference type="PROSITE" id="PS50404">
    <property type="entry name" value="GST_NTER"/>
    <property type="match status" value="1"/>
</dbReference>
<dbReference type="InterPro" id="IPR036249">
    <property type="entry name" value="Thioredoxin-like_sf"/>
</dbReference>
<dbReference type="Pfam" id="PF02798">
    <property type="entry name" value="GST_N"/>
    <property type="match status" value="1"/>
</dbReference>
<feature type="domain" description="GST C-terminal" evidence="4">
    <location>
        <begin position="99"/>
        <end position="235"/>
    </location>
</feature>
<dbReference type="PANTHER" id="PTHR44051:SF9">
    <property type="entry name" value="GLUTATHIONE S-TRANSFERASE 1"/>
    <property type="match status" value="1"/>
</dbReference>
<dbReference type="SFLD" id="SFLDS00019">
    <property type="entry name" value="Glutathione_Transferase_(cytos"/>
    <property type="match status" value="1"/>
</dbReference>
<dbReference type="HOGENOM" id="CLU_011226_15_0_1"/>
<accession>H2AUW2</accession>
<dbReference type="PROSITE" id="PS50405">
    <property type="entry name" value="GST_CTER"/>
    <property type="match status" value="1"/>
</dbReference>
<dbReference type="InterPro" id="IPR040079">
    <property type="entry name" value="Glutathione_S-Trfase"/>
</dbReference>
<evidence type="ECO:0000256" key="2">
    <source>
        <dbReference type="RuleBase" id="RU003494"/>
    </source>
</evidence>
<dbReference type="eggNOG" id="KOG0867">
    <property type="taxonomic scope" value="Eukaryota"/>
</dbReference>
<dbReference type="Gene3D" id="1.20.1050.10">
    <property type="match status" value="1"/>
</dbReference>
<gene>
    <name evidence="5" type="primary">KAFR0D05170</name>
    <name evidence="5" type="ORF">KAFR_0D05170</name>
</gene>
<protein>
    <recommendedName>
        <fullName evidence="7">GST N-terminal domain-containing protein</fullName>
    </recommendedName>
</protein>
<dbReference type="InterPro" id="IPR036282">
    <property type="entry name" value="Glutathione-S-Trfase_C_sf"/>
</dbReference>